<dbReference type="Pfam" id="PF00014">
    <property type="entry name" value="Kunitz_BPTI"/>
    <property type="match status" value="1"/>
</dbReference>
<dbReference type="InterPro" id="IPR036880">
    <property type="entry name" value="Kunitz_BPTI_sf"/>
</dbReference>
<comment type="caution">
    <text evidence="3">The sequence shown here is derived from an EMBL/GenBank/DDBJ whole genome shotgun (WGS) entry which is preliminary data.</text>
</comment>
<dbReference type="Gene3D" id="4.10.410.10">
    <property type="entry name" value="Pancreatic trypsin inhibitor Kunitz domain"/>
    <property type="match status" value="1"/>
</dbReference>
<dbReference type="InterPro" id="IPR002223">
    <property type="entry name" value="Kunitz_BPTI"/>
</dbReference>
<evidence type="ECO:0000256" key="1">
    <source>
        <dbReference type="SAM" id="SignalP"/>
    </source>
</evidence>
<gene>
    <name evidence="3" type="ORF">FF38_12853</name>
</gene>
<dbReference type="SUPFAM" id="SSF57362">
    <property type="entry name" value="BPTI-like"/>
    <property type="match status" value="1"/>
</dbReference>
<dbReference type="PROSITE" id="PS50279">
    <property type="entry name" value="BPTI_KUNITZ_2"/>
    <property type="match status" value="1"/>
</dbReference>
<proteinExistence type="predicted"/>
<protein>
    <recommendedName>
        <fullName evidence="2">BPTI/Kunitz inhibitor domain-containing protein</fullName>
    </recommendedName>
</protein>
<dbReference type="OrthoDB" id="4473401at2759"/>
<dbReference type="EMBL" id="JRES01001295">
    <property type="protein sequence ID" value="KNC23837.1"/>
    <property type="molecule type" value="Genomic_DNA"/>
</dbReference>
<name>A0A0L0BUX5_LUCCU</name>
<dbReference type="OMA" id="MKFLLIM"/>
<dbReference type="Proteomes" id="UP000037069">
    <property type="component" value="Unassembled WGS sequence"/>
</dbReference>
<reference evidence="3 4" key="1">
    <citation type="journal article" date="2015" name="Nat. Commun.">
        <title>Lucilia cuprina genome unlocks parasitic fly biology to underpin future interventions.</title>
        <authorList>
            <person name="Anstead C.A."/>
            <person name="Korhonen P.K."/>
            <person name="Young N.D."/>
            <person name="Hall R.S."/>
            <person name="Jex A.R."/>
            <person name="Murali S.C."/>
            <person name="Hughes D.S."/>
            <person name="Lee S.F."/>
            <person name="Perry T."/>
            <person name="Stroehlein A.J."/>
            <person name="Ansell B.R."/>
            <person name="Breugelmans B."/>
            <person name="Hofmann A."/>
            <person name="Qu J."/>
            <person name="Dugan S."/>
            <person name="Lee S.L."/>
            <person name="Chao H."/>
            <person name="Dinh H."/>
            <person name="Han Y."/>
            <person name="Doddapaneni H.V."/>
            <person name="Worley K.C."/>
            <person name="Muzny D.M."/>
            <person name="Ioannidis P."/>
            <person name="Waterhouse R.M."/>
            <person name="Zdobnov E.M."/>
            <person name="James P.J."/>
            <person name="Bagnall N.H."/>
            <person name="Kotze A.C."/>
            <person name="Gibbs R.A."/>
            <person name="Richards S."/>
            <person name="Batterham P."/>
            <person name="Gasser R.B."/>
        </authorList>
    </citation>
    <scope>NUCLEOTIDE SEQUENCE [LARGE SCALE GENOMIC DNA]</scope>
    <source>
        <strain evidence="3 4">LS</strain>
        <tissue evidence="3">Full body</tissue>
    </source>
</reference>
<dbReference type="GO" id="GO:0004867">
    <property type="term" value="F:serine-type endopeptidase inhibitor activity"/>
    <property type="evidence" value="ECO:0007669"/>
    <property type="project" value="InterPro"/>
</dbReference>
<evidence type="ECO:0000259" key="2">
    <source>
        <dbReference type="PROSITE" id="PS50279"/>
    </source>
</evidence>
<accession>A0A0L0BUX5</accession>
<sequence length="88" mass="10128">MKLLNIFTLLLAALVSYTSAQRCIATLRPPSCIGPRNVGRGGRGCNPRLMWYYDGRARQCRQMRYLGCGGNTNLWCQRATCERRCRRR</sequence>
<keyword evidence="1" id="KW-0732">Signal</keyword>
<evidence type="ECO:0000313" key="3">
    <source>
        <dbReference type="EMBL" id="KNC23837.1"/>
    </source>
</evidence>
<organism evidence="3 4">
    <name type="scientific">Lucilia cuprina</name>
    <name type="common">Green bottle fly</name>
    <name type="synonym">Australian sheep blowfly</name>
    <dbReference type="NCBI Taxonomy" id="7375"/>
    <lineage>
        <taxon>Eukaryota</taxon>
        <taxon>Metazoa</taxon>
        <taxon>Ecdysozoa</taxon>
        <taxon>Arthropoda</taxon>
        <taxon>Hexapoda</taxon>
        <taxon>Insecta</taxon>
        <taxon>Pterygota</taxon>
        <taxon>Neoptera</taxon>
        <taxon>Endopterygota</taxon>
        <taxon>Diptera</taxon>
        <taxon>Brachycera</taxon>
        <taxon>Muscomorpha</taxon>
        <taxon>Oestroidea</taxon>
        <taxon>Calliphoridae</taxon>
        <taxon>Luciliinae</taxon>
        <taxon>Lucilia</taxon>
    </lineage>
</organism>
<feature type="signal peptide" evidence="1">
    <location>
        <begin position="1"/>
        <end position="20"/>
    </location>
</feature>
<feature type="domain" description="BPTI/Kunitz inhibitor" evidence="2">
    <location>
        <begin position="32"/>
        <end position="85"/>
    </location>
</feature>
<keyword evidence="4" id="KW-1185">Reference proteome</keyword>
<dbReference type="AlphaFoldDB" id="A0A0L0BUX5"/>
<evidence type="ECO:0000313" key="4">
    <source>
        <dbReference type="Proteomes" id="UP000037069"/>
    </source>
</evidence>
<dbReference type="SMART" id="SM00131">
    <property type="entry name" value="KU"/>
    <property type="match status" value="1"/>
</dbReference>
<feature type="chain" id="PRO_5005535245" description="BPTI/Kunitz inhibitor domain-containing protein" evidence="1">
    <location>
        <begin position="21"/>
        <end position="88"/>
    </location>
</feature>